<reference evidence="1" key="1">
    <citation type="submission" date="2022-11" db="EMBL/GenBank/DDBJ databases">
        <authorList>
            <person name="Petersen C."/>
        </authorList>
    </citation>
    <scope>NUCLEOTIDE SEQUENCE</scope>
    <source>
        <strain evidence="1">IBT 21917</strain>
    </source>
</reference>
<proteinExistence type="predicted"/>
<name>A0A9W9LLW3_9EURO</name>
<protein>
    <recommendedName>
        <fullName evidence="3">FAD-binding domain-containing protein</fullName>
    </recommendedName>
</protein>
<sequence length="143" mass="15591">MAIGVARNGQAVLDLIGLSALQCLEWTGAVPMLGIRVMLSQGENAGQLIDKTKDKGPGSCFTSIVHRAAFLRELLAANSPEWMHASKKLDKLDWKDDGSLTLHFTDDSTHECDTLIGADFATSFSGRKTPPHPRETQALWVML</sequence>
<dbReference type="OrthoDB" id="417877at2759"/>
<organism evidence="1 2">
    <name type="scientific">Penicillium capsulatum</name>
    <dbReference type="NCBI Taxonomy" id="69766"/>
    <lineage>
        <taxon>Eukaryota</taxon>
        <taxon>Fungi</taxon>
        <taxon>Dikarya</taxon>
        <taxon>Ascomycota</taxon>
        <taxon>Pezizomycotina</taxon>
        <taxon>Eurotiomycetes</taxon>
        <taxon>Eurotiomycetidae</taxon>
        <taxon>Eurotiales</taxon>
        <taxon>Aspergillaceae</taxon>
        <taxon>Penicillium</taxon>
    </lineage>
</organism>
<evidence type="ECO:0000313" key="1">
    <source>
        <dbReference type="EMBL" id="KAJ5161821.1"/>
    </source>
</evidence>
<dbReference type="Gene3D" id="3.50.50.60">
    <property type="entry name" value="FAD/NAD(P)-binding domain"/>
    <property type="match status" value="1"/>
</dbReference>
<dbReference type="InterPro" id="IPR036188">
    <property type="entry name" value="FAD/NAD-bd_sf"/>
</dbReference>
<gene>
    <name evidence="1" type="ORF">N7492_007213</name>
</gene>
<keyword evidence="2" id="KW-1185">Reference proteome</keyword>
<comment type="caution">
    <text evidence="1">The sequence shown here is derived from an EMBL/GenBank/DDBJ whole genome shotgun (WGS) entry which is preliminary data.</text>
</comment>
<dbReference type="EMBL" id="JAPQKO010000005">
    <property type="protein sequence ID" value="KAJ5161821.1"/>
    <property type="molecule type" value="Genomic_DNA"/>
</dbReference>
<dbReference type="AlphaFoldDB" id="A0A9W9LLW3"/>
<reference evidence="1" key="2">
    <citation type="journal article" date="2023" name="IMA Fungus">
        <title>Comparative genomic study of the Penicillium genus elucidates a diverse pangenome and 15 lateral gene transfer events.</title>
        <authorList>
            <person name="Petersen C."/>
            <person name="Sorensen T."/>
            <person name="Nielsen M.R."/>
            <person name="Sondergaard T.E."/>
            <person name="Sorensen J.L."/>
            <person name="Fitzpatrick D.A."/>
            <person name="Frisvad J.C."/>
            <person name="Nielsen K.L."/>
        </authorList>
    </citation>
    <scope>NUCLEOTIDE SEQUENCE</scope>
    <source>
        <strain evidence="1">IBT 21917</strain>
    </source>
</reference>
<evidence type="ECO:0000313" key="2">
    <source>
        <dbReference type="Proteomes" id="UP001146351"/>
    </source>
</evidence>
<dbReference type="Proteomes" id="UP001146351">
    <property type="component" value="Unassembled WGS sequence"/>
</dbReference>
<dbReference type="SUPFAM" id="SSF51905">
    <property type="entry name" value="FAD/NAD(P)-binding domain"/>
    <property type="match status" value="1"/>
</dbReference>
<accession>A0A9W9LLW3</accession>
<evidence type="ECO:0008006" key="3">
    <source>
        <dbReference type="Google" id="ProtNLM"/>
    </source>
</evidence>